<keyword evidence="1" id="KW-0479">Metal-binding</keyword>
<dbReference type="Pfam" id="PF13639">
    <property type="entry name" value="zf-RING_2"/>
    <property type="match status" value="1"/>
</dbReference>
<dbReference type="InterPro" id="IPR037275">
    <property type="entry name" value="Znf_CTCHY_sf"/>
</dbReference>
<dbReference type="Gene3D" id="3.30.40.10">
    <property type="entry name" value="Zinc/RING finger domain, C3HC4 (zinc finger)"/>
    <property type="match status" value="1"/>
</dbReference>
<dbReference type="InterPro" id="IPR037274">
    <property type="entry name" value="Znf_CHY_sf"/>
</dbReference>
<evidence type="ECO:0000313" key="10">
    <source>
        <dbReference type="Proteomes" id="UP001604277"/>
    </source>
</evidence>
<evidence type="ECO:0000256" key="1">
    <source>
        <dbReference type="ARBA" id="ARBA00022723"/>
    </source>
</evidence>
<dbReference type="CDD" id="cd16464">
    <property type="entry name" value="RING-H2_Pirh2-like"/>
    <property type="match status" value="1"/>
</dbReference>
<dbReference type="AlphaFoldDB" id="A0ABD1W243"/>
<dbReference type="InterPro" id="IPR001841">
    <property type="entry name" value="Znf_RING"/>
</dbReference>
<evidence type="ECO:0000313" key="9">
    <source>
        <dbReference type="EMBL" id="KAL2543550.1"/>
    </source>
</evidence>
<dbReference type="InterPro" id="IPR039512">
    <property type="entry name" value="RCHY1_zinc-ribbon"/>
</dbReference>
<dbReference type="PROSITE" id="PS50089">
    <property type="entry name" value="ZF_RING_2"/>
    <property type="match status" value="1"/>
</dbReference>
<evidence type="ECO:0000256" key="4">
    <source>
        <dbReference type="PROSITE-ProRule" id="PRU00601"/>
    </source>
</evidence>
<feature type="domain" description="CHY-type" evidence="7">
    <location>
        <begin position="38"/>
        <end position="117"/>
    </location>
</feature>
<evidence type="ECO:0000256" key="3">
    <source>
        <dbReference type="ARBA" id="ARBA00022833"/>
    </source>
</evidence>
<dbReference type="InterPro" id="IPR017921">
    <property type="entry name" value="Znf_CTCHY"/>
</dbReference>
<feature type="domain" description="CTCHY-type" evidence="8">
    <location>
        <begin position="91"/>
        <end position="157"/>
    </location>
</feature>
<dbReference type="InterPro" id="IPR013083">
    <property type="entry name" value="Znf_RING/FYVE/PHD"/>
</dbReference>
<evidence type="ECO:0000256" key="2">
    <source>
        <dbReference type="ARBA" id="ARBA00022771"/>
    </source>
</evidence>
<gene>
    <name evidence="9" type="ORF">Fot_12783</name>
</gene>
<dbReference type="Pfam" id="PF14599">
    <property type="entry name" value="zinc_ribbon_6"/>
    <property type="match status" value="1"/>
</dbReference>
<dbReference type="GO" id="GO:0008270">
    <property type="term" value="F:zinc ion binding"/>
    <property type="evidence" value="ECO:0007669"/>
    <property type="project" value="UniProtKB-KW"/>
</dbReference>
<comment type="caution">
    <text evidence="9">The sequence shown here is derived from an EMBL/GenBank/DDBJ whole genome shotgun (WGS) entry which is preliminary data.</text>
</comment>
<dbReference type="Gene3D" id="2.20.28.10">
    <property type="match status" value="1"/>
</dbReference>
<keyword evidence="10" id="KW-1185">Reference proteome</keyword>
<dbReference type="EMBL" id="JBFOLJ010000004">
    <property type="protein sequence ID" value="KAL2543550.1"/>
    <property type="molecule type" value="Genomic_DNA"/>
</dbReference>
<evidence type="ECO:0000259" key="6">
    <source>
        <dbReference type="PROSITE" id="PS50089"/>
    </source>
</evidence>
<organism evidence="9 10">
    <name type="scientific">Forsythia ovata</name>
    <dbReference type="NCBI Taxonomy" id="205694"/>
    <lineage>
        <taxon>Eukaryota</taxon>
        <taxon>Viridiplantae</taxon>
        <taxon>Streptophyta</taxon>
        <taxon>Embryophyta</taxon>
        <taxon>Tracheophyta</taxon>
        <taxon>Spermatophyta</taxon>
        <taxon>Magnoliopsida</taxon>
        <taxon>eudicotyledons</taxon>
        <taxon>Gunneridae</taxon>
        <taxon>Pentapetalae</taxon>
        <taxon>asterids</taxon>
        <taxon>lamiids</taxon>
        <taxon>Lamiales</taxon>
        <taxon>Oleaceae</taxon>
        <taxon>Forsythieae</taxon>
        <taxon>Forsythia</taxon>
    </lineage>
</organism>
<dbReference type="PROSITE" id="PS51270">
    <property type="entry name" value="ZF_CTCHY"/>
    <property type="match status" value="1"/>
</dbReference>
<sequence length="267" mass="30539">MASITVDHSGTPHFESKNPQTKNWTCQERITANEILDKGCSEYGCSHYRRRCRIRAPCCNEIFDCRHCHNEAKNNMEIDQNLRHDVPRHQIEKVICSLCGTEQEVQQTSKEQYHCNACGICRIGGAANFFHCDKCACCYAMCMKSSHLCVERAMHHNCPICLEYIFDSRDDVICLLCGHTMHKMCFEDMLAHNQYTCPLCSMSVGDMSEVWEKLDEEIAATPMPAPYEDRMVGILCNDCRSNSEVMFHFVGLKCPNCKSYNTRQTSG</sequence>
<protein>
    <submittedName>
        <fullName evidence="9">CHY-type/CTCHY-type/RING-type Zinc finger protein</fullName>
    </submittedName>
</protein>
<feature type="region of interest" description="Disordered" evidence="5">
    <location>
        <begin position="1"/>
        <end position="20"/>
    </location>
</feature>
<dbReference type="SUPFAM" id="SSF161245">
    <property type="entry name" value="Zinc hairpin stack"/>
    <property type="match status" value="1"/>
</dbReference>
<dbReference type="SUPFAM" id="SSF161219">
    <property type="entry name" value="CHY zinc finger-like"/>
    <property type="match status" value="1"/>
</dbReference>
<accession>A0ABD1W243</accession>
<proteinExistence type="predicted"/>
<dbReference type="SUPFAM" id="SSF57850">
    <property type="entry name" value="RING/U-box"/>
    <property type="match status" value="1"/>
</dbReference>
<reference evidence="10" key="1">
    <citation type="submission" date="2024-07" db="EMBL/GenBank/DDBJ databases">
        <title>Two chromosome-level genome assemblies of Korean endemic species Abeliophyllum distichum and Forsythia ovata (Oleaceae).</title>
        <authorList>
            <person name="Jang H."/>
        </authorList>
    </citation>
    <scope>NUCLEOTIDE SEQUENCE [LARGE SCALE GENOMIC DNA]</scope>
</reference>
<dbReference type="InterPro" id="IPR008913">
    <property type="entry name" value="Znf_CHY"/>
</dbReference>
<feature type="domain" description="RING-type" evidence="6">
    <location>
        <begin position="158"/>
        <end position="201"/>
    </location>
</feature>
<dbReference type="PROSITE" id="PS51266">
    <property type="entry name" value="ZF_CHY"/>
    <property type="match status" value="1"/>
</dbReference>
<dbReference type="Pfam" id="PF05495">
    <property type="entry name" value="zf-CHY"/>
    <property type="match status" value="1"/>
</dbReference>
<evidence type="ECO:0000259" key="7">
    <source>
        <dbReference type="PROSITE" id="PS51266"/>
    </source>
</evidence>
<dbReference type="SMART" id="SM00184">
    <property type="entry name" value="RING"/>
    <property type="match status" value="1"/>
</dbReference>
<evidence type="ECO:0000259" key="8">
    <source>
        <dbReference type="PROSITE" id="PS51270"/>
    </source>
</evidence>
<name>A0ABD1W243_9LAMI</name>
<dbReference type="Proteomes" id="UP001604277">
    <property type="component" value="Unassembled WGS sequence"/>
</dbReference>
<keyword evidence="3" id="KW-0862">Zinc</keyword>
<dbReference type="PANTHER" id="PTHR21319:SF53">
    <property type="entry name" value="RING FINGER AND CHY ZINC FINGER DOMAIN-CONTAINING PROTEIN 1"/>
    <property type="match status" value="1"/>
</dbReference>
<evidence type="ECO:0000256" key="5">
    <source>
        <dbReference type="SAM" id="MobiDB-lite"/>
    </source>
</evidence>
<dbReference type="PANTHER" id="PTHR21319">
    <property type="entry name" value="RING FINGER AND CHY ZINC FINGER DOMAIN-CONTAINING PROTEIN 1"/>
    <property type="match status" value="1"/>
</dbReference>
<keyword evidence="2 4" id="KW-0863">Zinc-finger</keyword>